<organism evidence="2 3">
    <name type="scientific">Lactobacillus pasteurii DSM 23907 = CRBIP 24.76</name>
    <dbReference type="NCBI Taxonomy" id="1423790"/>
    <lineage>
        <taxon>Bacteria</taxon>
        <taxon>Bacillati</taxon>
        <taxon>Bacillota</taxon>
        <taxon>Bacilli</taxon>
        <taxon>Lactobacillales</taxon>
        <taxon>Lactobacillaceae</taxon>
        <taxon>Lactobacillus</taxon>
    </lineage>
</organism>
<gene>
    <name evidence="2" type="ORF">BN53_03960</name>
</gene>
<evidence type="ECO:0000259" key="1">
    <source>
        <dbReference type="PROSITE" id="PS50930"/>
    </source>
</evidence>
<dbReference type="eggNOG" id="COG3279">
    <property type="taxonomic scope" value="Bacteria"/>
</dbReference>
<accession>I7IZP4</accession>
<dbReference type="Gene3D" id="2.40.50.1020">
    <property type="entry name" value="LytTr DNA-binding domain"/>
    <property type="match status" value="1"/>
</dbReference>
<reference evidence="2 3" key="1">
    <citation type="submission" date="2012-06" db="EMBL/GenBank/DDBJ databases">
        <title>Draft Genome Sequence of Lactobacillus pasteurii CRBIP 24.76T.</title>
        <authorList>
            <person name="Cousin S."/>
            <person name="Bouchier C."/>
            <person name="Loux V."/>
            <person name="Ma L."/>
            <person name="Creno S."/>
            <person name="Bizet C."/>
            <person name="Clermont D."/>
        </authorList>
    </citation>
    <scope>NUCLEOTIDE SEQUENCE [LARGE SCALE GENOMIC DNA]</scope>
    <source>
        <strain evidence="3">CRBIP 24.76T</strain>
    </source>
</reference>
<dbReference type="SMART" id="SM00850">
    <property type="entry name" value="LytTR"/>
    <property type="match status" value="1"/>
</dbReference>
<comment type="caution">
    <text evidence="2">The sequence shown here is derived from an EMBL/GenBank/DDBJ whole genome shotgun (WGS) entry which is preliminary data.</text>
</comment>
<proteinExistence type="predicted"/>
<dbReference type="PANTHER" id="PTHR37299">
    <property type="entry name" value="TRANSCRIPTIONAL REGULATOR-RELATED"/>
    <property type="match status" value="1"/>
</dbReference>
<dbReference type="RefSeq" id="WP_009559790.1">
    <property type="nucleotide sequence ID" value="NZ_AYZN01000003.1"/>
</dbReference>
<evidence type="ECO:0000313" key="2">
    <source>
        <dbReference type="EMBL" id="CCI85242.1"/>
    </source>
</evidence>
<dbReference type="InterPro" id="IPR046947">
    <property type="entry name" value="LytR-like"/>
</dbReference>
<dbReference type="OrthoDB" id="9808614at2"/>
<dbReference type="GO" id="GO:0003677">
    <property type="term" value="F:DNA binding"/>
    <property type="evidence" value="ECO:0007669"/>
    <property type="project" value="InterPro"/>
</dbReference>
<dbReference type="STRING" id="1423790.BN53_03960"/>
<dbReference type="Proteomes" id="UP000009311">
    <property type="component" value="Unassembled WGS sequence"/>
</dbReference>
<keyword evidence="3" id="KW-1185">Reference proteome</keyword>
<dbReference type="PANTHER" id="PTHR37299:SF4">
    <property type="entry name" value="TRANSCRIPTIONAL REGULATOR"/>
    <property type="match status" value="1"/>
</dbReference>
<dbReference type="InterPro" id="IPR007492">
    <property type="entry name" value="LytTR_DNA-bd_dom"/>
</dbReference>
<sequence>MKIKLEIDPACSEPEIVLKAAQMSDEVENIYKKLLAQQTTILQLKAEKDNTTYYLKLSEILFFETDSKMVMAHTKSEAFKVDYKLYELEELLGSNFLRIAKSTIINLNQIYSLTRSISNCQVTFQNSYKKVYVSRRYYRTLRNKLDERRQIL</sequence>
<name>I7IZP4_9LACO</name>
<dbReference type="AlphaFoldDB" id="I7IZP4"/>
<dbReference type="EMBL" id="CAKD01000020">
    <property type="protein sequence ID" value="CCI85242.1"/>
    <property type="molecule type" value="Genomic_DNA"/>
</dbReference>
<dbReference type="Pfam" id="PF04397">
    <property type="entry name" value="LytTR"/>
    <property type="match status" value="1"/>
</dbReference>
<dbReference type="GO" id="GO:0000156">
    <property type="term" value="F:phosphorelay response regulator activity"/>
    <property type="evidence" value="ECO:0007669"/>
    <property type="project" value="InterPro"/>
</dbReference>
<evidence type="ECO:0000313" key="3">
    <source>
        <dbReference type="Proteomes" id="UP000009311"/>
    </source>
</evidence>
<feature type="domain" description="HTH LytTR-type" evidence="1">
    <location>
        <begin position="44"/>
        <end position="147"/>
    </location>
</feature>
<protein>
    <submittedName>
        <fullName evidence="2">Response regulator</fullName>
    </submittedName>
</protein>
<dbReference type="PROSITE" id="PS50930">
    <property type="entry name" value="HTH_LYTTR"/>
    <property type="match status" value="1"/>
</dbReference>